<reference evidence="1 2" key="1">
    <citation type="submission" date="2020-09" db="EMBL/GenBank/DDBJ databases">
        <authorList>
            <person name="Courtine D."/>
        </authorList>
    </citation>
    <scope>NUCLEOTIDE SEQUENCE [LARGE SCALE GENOMIC DNA]</scope>
    <source>
        <strain evidence="1 2">IRI35c</strain>
    </source>
</reference>
<dbReference type="AlphaFoldDB" id="A0A7G2D5B4"/>
<keyword evidence="2" id="KW-1185">Reference proteome</keyword>
<sequence length="179" mass="20405">MGDPVEALAMVIGSAVAYLFLSGRKEREWEEELELSRGLNIVRTFKDPDYNITPKNRQNTKVAVKHAVKINKRALLDGIPKSATLIIVDSAGRAYAGKFGGIEYERRGLILKRDVPKIKIRTAKQGRPVVREYDDIQDVYIKLMKSTEDVANEWRKDKFYYAAIVAKKKGTYPFKIKRG</sequence>
<dbReference type="Proteomes" id="UP000516304">
    <property type="component" value="Chromosome TIRI35C"/>
</dbReference>
<accession>A0A7G2D5B4</accession>
<evidence type="ECO:0000313" key="1">
    <source>
        <dbReference type="EMBL" id="CAD5243188.1"/>
    </source>
</evidence>
<evidence type="ECO:0000313" key="2">
    <source>
        <dbReference type="Proteomes" id="UP000516304"/>
    </source>
</evidence>
<proteinExistence type="predicted"/>
<name>A0A7G2D5B4_9EURY</name>
<organism evidence="1 2">
    <name type="scientific">Thermococcus camini</name>
    <dbReference type="NCBI Taxonomy" id="2016373"/>
    <lineage>
        <taxon>Archaea</taxon>
        <taxon>Methanobacteriati</taxon>
        <taxon>Methanobacteriota</taxon>
        <taxon>Thermococci</taxon>
        <taxon>Thermococcales</taxon>
        <taxon>Thermococcaceae</taxon>
        <taxon>Thermococcus</taxon>
    </lineage>
</organism>
<dbReference type="EMBL" id="LR881183">
    <property type="protein sequence ID" value="CAD5243188.1"/>
    <property type="molecule type" value="Genomic_DNA"/>
</dbReference>
<dbReference type="KEGG" id="tcq:TIRI35C_0034"/>
<gene>
    <name evidence="1" type="ORF">TIRI35C_0034</name>
</gene>
<protein>
    <submittedName>
        <fullName evidence="1">Uncharacterized protein</fullName>
    </submittedName>
</protein>